<evidence type="ECO:0000256" key="12">
    <source>
        <dbReference type="HAMAP-Rule" id="MF_00129"/>
    </source>
</evidence>
<evidence type="ECO:0000313" key="16">
    <source>
        <dbReference type="Proteomes" id="UP000319980"/>
    </source>
</evidence>
<dbReference type="PANTHER" id="PTHR11806:SF0">
    <property type="entry name" value="PROTEIN MTO1 HOMOLOG, MITOCHONDRIAL"/>
    <property type="match status" value="1"/>
</dbReference>
<dbReference type="GO" id="GO:0050660">
    <property type="term" value="F:flavin adenine dinucleotide binding"/>
    <property type="evidence" value="ECO:0007669"/>
    <property type="project" value="UniProtKB-UniRule"/>
</dbReference>
<dbReference type="HAMAP" id="MF_00129">
    <property type="entry name" value="MnmG_GidA"/>
    <property type="match status" value="1"/>
</dbReference>
<dbReference type="AlphaFoldDB" id="A0A5C5U1V0"/>
<dbReference type="InterPro" id="IPR026904">
    <property type="entry name" value="MnmG_C"/>
</dbReference>
<evidence type="ECO:0000256" key="2">
    <source>
        <dbReference type="ARBA" id="ARBA00003717"/>
    </source>
</evidence>
<dbReference type="OrthoDB" id="9815560at2"/>
<evidence type="ECO:0000256" key="13">
    <source>
        <dbReference type="SAM" id="MobiDB-lite"/>
    </source>
</evidence>
<comment type="subcellular location">
    <subcellularLocation>
        <location evidence="12">Cytoplasm</location>
    </subcellularLocation>
</comment>
<reference evidence="15 16" key="1">
    <citation type="journal article" date="2008" name="Int. J. Syst. Evol. Microbiol.">
        <title>Luteimonas marina sp. nov., isolated from seawater.</title>
        <authorList>
            <person name="Baik K.S."/>
            <person name="Park S.C."/>
            <person name="Kim M.S."/>
            <person name="Kim E.M."/>
            <person name="Park C."/>
            <person name="Chun J."/>
            <person name="Seong C.N."/>
        </authorList>
    </citation>
    <scope>NUCLEOTIDE SEQUENCE [LARGE SCALE GENOMIC DNA]</scope>
    <source>
        <strain evidence="15 16">FR1330</strain>
    </source>
</reference>
<dbReference type="InterPro" id="IPR044920">
    <property type="entry name" value="MnmG_C_subdom_sf"/>
</dbReference>
<dbReference type="PROSITE" id="PS01280">
    <property type="entry name" value="GIDA_1"/>
    <property type="match status" value="1"/>
</dbReference>
<accession>A0A5C5U1V0</accession>
<feature type="binding site" evidence="12">
    <location>
        <begin position="274"/>
        <end position="288"/>
    </location>
    <ligand>
        <name>NAD(+)</name>
        <dbReference type="ChEBI" id="CHEBI:57540"/>
    </ligand>
</feature>
<comment type="cofactor">
    <cofactor evidence="1 12">
        <name>FAD</name>
        <dbReference type="ChEBI" id="CHEBI:57692"/>
    </cofactor>
</comment>
<dbReference type="SUPFAM" id="SSF51905">
    <property type="entry name" value="FAD/NAD(P)-binding domain"/>
    <property type="match status" value="1"/>
</dbReference>
<comment type="similarity">
    <text evidence="3 12">Belongs to the MnmG family.</text>
</comment>
<evidence type="ECO:0000256" key="11">
    <source>
        <dbReference type="ARBA" id="ARBA00031800"/>
    </source>
</evidence>
<dbReference type="InterPro" id="IPR004416">
    <property type="entry name" value="MnmG"/>
</dbReference>
<feature type="binding site" evidence="12">
    <location>
        <begin position="14"/>
        <end position="19"/>
    </location>
    <ligand>
        <name>FAD</name>
        <dbReference type="ChEBI" id="CHEBI:57692"/>
    </ligand>
</feature>
<evidence type="ECO:0000256" key="7">
    <source>
        <dbReference type="ARBA" id="ARBA00022694"/>
    </source>
</evidence>
<dbReference type="Gene3D" id="1.10.150.570">
    <property type="entry name" value="GidA associated domain, C-terminal subdomain"/>
    <property type="match status" value="1"/>
</dbReference>
<dbReference type="Pfam" id="PF01134">
    <property type="entry name" value="GIDA"/>
    <property type="match status" value="1"/>
</dbReference>
<keyword evidence="16" id="KW-1185">Reference proteome</keyword>
<gene>
    <name evidence="12 15" type="primary">mnmG</name>
    <name evidence="12" type="synonym">gidA</name>
    <name evidence="15" type="ORF">FQY83_13480</name>
</gene>
<dbReference type="InterPro" id="IPR040131">
    <property type="entry name" value="MnmG_N"/>
</dbReference>
<dbReference type="PROSITE" id="PS01281">
    <property type="entry name" value="GIDA_2"/>
    <property type="match status" value="1"/>
</dbReference>
<dbReference type="InterPro" id="IPR049312">
    <property type="entry name" value="GIDA_C_N"/>
</dbReference>
<evidence type="ECO:0000256" key="6">
    <source>
        <dbReference type="ARBA" id="ARBA00022630"/>
    </source>
</evidence>
<keyword evidence="5 12" id="KW-0963">Cytoplasm</keyword>
<keyword evidence="6 12" id="KW-0285">Flavoprotein</keyword>
<dbReference type="Pfam" id="PF13932">
    <property type="entry name" value="SAM_GIDA_C"/>
    <property type="match status" value="1"/>
</dbReference>
<dbReference type="NCBIfam" id="TIGR00136">
    <property type="entry name" value="mnmG_gidA"/>
    <property type="match status" value="1"/>
</dbReference>
<dbReference type="InterPro" id="IPR047001">
    <property type="entry name" value="MnmG_C_subdom"/>
</dbReference>
<evidence type="ECO:0000256" key="8">
    <source>
        <dbReference type="ARBA" id="ARBA00022827"/>
    </source>
</evidence>
<evidence type="ECO:0000259" key="14">
    <source>
        <dbReference type="SMART" id="SM01228"/>
    </source>
</evidence>
<dbReference type="InterPro" id="IPR020595">
    <property type="entry name" value="MnmG-rel_CS"/>
</dbReference>
<dbReference type="SMART" id="SM01228">
    <property type="entry name" value="GIDA_assoc_3"/>
    <property type="match status" value="1"/>
</dbReference>
<keyword evidence="8 12" id="KW-0274">FAD</keyword>
<dbReference type="EMBL" id="VOHK01000005">
    <property type="protein sequence ID" value="TWT19360.1"/>
    <property type="molecule type" value="Genomic_DNA"/>
</dbReference>
<dbReference type="FunFam" id="1.10.150.570:FF:000001">
    <property type="entry name" value="tRNA uridine 5-carboxymethylaminomethyl modification enzyme MnmG"/>
    <property type="match status" value="1"/>
</dbReference>
<comment type="function">
    <text evidence="2 12">NAD-binding protein involved in the addition of a carboxymethylaminomethyl (cmnm) group at the wobble position (U34) of certain tRNAs, forming tRNA-cmnm(5)s(2)U34.</text>
</comment>
<dbReference type="Proteomes" id="UP000319980">
    <property type="component" value="Unassembled WGS sequence"/>
</dbReference>
<dbReference type="GO" id="GO:0002098">
    <property type="term" value="P:tRNA wobble uridine modification"/>
    <property type="evidence" value="ECO:0007669"/>
    <property type="project" value="InterPro"/>
</dbReference>
<proteinExistence type="inferred from homology"/>
<evidence type="ECO:0000256" key="10">
    <source>
        <dbReference type="ARBA" id="ARBA00025948"/>
    </source>
</evidence>
<evidence type="ECO:0000256" key="5">
    <source>
        <dbReference type="ARBA" id="ARBA00022490"/>
    </source>
</evidence>
<dbReference type="InterPro" id="IPR036188">
    <property type="entry name" value="FAD/NAD-bd_sf"/>
</dbReference>
<dbReference type="Gene3D" id="3.50.50.60">
    <property type="entry name" value="FAD/NAD(P)-binding domain"/>
    <property type="match status" value="2"/>
</dbReference>
<evidence type="ECO:0000256" key="9">
    <source>
        <dbReference type="ARBA" id="ARBA00023027"/>
    </source>
</evidence>
<dbReference type="Pfam" id="PF21680">
    <property type="entry name" value="GIDA_C_1st"/>
    <property type="match status" value="1"/>
</dbReference>
<evidence type="ECO:0000256" key="3">
    <source>
        <dbReference type="ARBA" id="ARBA00007653"/>
    </source>
</evidence>
<dbReference type="RefSeq" id="WP_146388476.1">
    <property type="nucleotide sequence ID" value="NZ_VOHK01000005.1"/>
</dbReference>
<protein>
    <recommendedName>
        <fullName evidence="4 12">tRNA uridine 5-carboxymethylaminomethyl modification enzyme MnmG</fullName>
    </recommendedName>
    <alternativeName>
        <fullName evidence="11 12">Glucose-inhibited division protein A</fullName>
    </alternativeName>
</protein>
<evidence type="ECO:0000256" key="4">
    <source>
        <dbReference type="ARBA" id="ARBA00020461"/>
    </source>
</evidence>
<name>A0A5C5U1V0_9GAMM</name>
<organism evidence="15 16">
    <name type="scientific">Luteimonas marina</name>
    <dbReference type="NCBI Taxonomy" id="488485"/>
    <lineage>
        <taxon>Bacteria</taxon>
        <taxon>Pseudomonadati</taxon>
        <taxon>Pseudomonadota</taxon>
        <taxon>Gammaproteobacteria</taxon>
        <taxon>Lysobacterales</taxon>
        <taxon>Lysobacteraceae</taxon>
        <taxon>Luteimonas</taxon>
    </lineage>
</organism>
<dbReference type="FunFam" id="3.50.50.60:FF:000002">
    <property type="entry name" value="tRNA uridine 5-carboxymethylaminomethyl modification enzyme MnmG"/>
    <property type="match status" value="1"/>
</dbReference>
<dbReference type="GO" id="GO:0005829">
    <property type="term" value="C:cytosol"/>
    <property type="evidence" value="ECO:0007669"/>
    <property type="project" value="TreeGrafter"/>
</dbReference>
<feature type="region of interest" description="Disordered" evidence="13">
    <location>
        <begin position="197"/>
        <end position="220"/>
    </location>
</feature>
<dbReference type="PANTHER" id="PTHR11806">
    <property type="entry name" value="GLUCOSE INHIBITED DIVISION PROTEIN A"/>
    <property type="match status" value="1"/>
</dbReference>
<comment type="caution">
    <text evidence="15">The sequence shown here is derived from an EMBL/GenBank/DDBJ whole genome shotgun (WGS) entry which is preliminary data.</text>
</comment>
<dbReference type="GO" id="GO:0030488">
    <property type="term" value="P:tRNA methylation"/>
    <property type="evidence" value="ECO:0007669"/>
    <property type="project" value="TreeGrafter"/>
</dbReference>
<sequence>MTPDFHRHDVIVIGGGHAGTEAALASARAGARTLLLTHGIETVGAMSCNPAIGGIGKGHLVREIDALGGVMAKAADAAGIQWRRLNASKGPAVRATRCQADRSLYRAFIRRAVEQQPNLTVFQSAVDDLVIDGDTVRGAITNTGLRFDAPAVVLTAGTFLAGKVHIGETQYAAGRMGDPPATTLAARLRERPFTVDRLKTGTPPRIDGRSLDYSAMTEQPGDDPRPVFSFMGSRDDHPAQVSCWITHTTERTHAIIRGALHRSPMYSGQIEGIGPRYCPSIEDKVVRFADKPSHQIFVEPEGLDVVEIYPNGISTSLPFDVQLELVRSITGFERAHITRPGYAIEYDFFDPRGLKASLETKAIAGLFFAGQINGTTGYEEAAAQGLLAGVNAARFVRALEAWSPRRDEAYLGVLVDDLITHGTSEPYRMFTSRAEYRLQLREDNADLRLTPAGRELGLVDDARWARFEAKREAIARESQRLGGLWASPNNAAGREAVATLGIELSRENSALDLLRRPELDYAGLASLEAFAPESPVDAEVAEQVEIETKYAGYLQRQRDEIARQQRNEGTPVPDGFDYAQVRGLSAELLQKLERVRPQTVGQAQRIPGMTPAAVSLLLVHLERARRASAA</sequence>
<dbReference type="Gene3D" id="1.10.10.1800">
    <property type="entry name" value="tRNA uridine 5-carboxymethylaminomethyl modification enzyme MnmG/GidA"/>
    <property type="match status" value="1"/>
</dbReference>
<evidence type="ECO:0000313" key="15">
    <source>
        <dbReference type="EMBL" id="TWT19360.1"/>
    </source>
</evidence>
<dbReference type="FunFam" id="1.10.10.1800:FF:000001">
    <property type="entry name" value="tRNA uridine 5-carboxymethylaminomethyl modification enzyme MnmG"/>
    <property type="match status" value="1"/>
</dbReference>
<feature type="domain" description="tRNA uridine 5-carboxymethylaminomethyl modification enzyme C-terminal subdomain" evidence="14">
    <location>
        <begin position="548"/>
        <end position="619"/>
    </location>
</feature>
<keyword evidence="9 12" id="KW-0520">NAD</keyword>
<dbReference type="FunFam" id="3.50.50.60:FF:000010">
    <property type="entry name" value="tRNA uridine 5-carboxymethylaminomethyl modification enzyme MnmG"/>
    <property type="match status" value="1"/>
</dbReference>
<comment type="caution">
    <text evidence="12">Lacks conserved residue(s) required for the propagation of feature annotation.</text>
</comment>
<comment type="subunit">
    <text evidence="10 12">Homodimer. Heterotetramer of two MnmE and two MnmG subunits.</text>
</comment>
<dbReference type="InterPro" id="IPR002218">
    <property type="entry name" value="MnmG-rel"/>
</dbReference>
<evidence type="ECO:0000256" key="1">
    <source>
        <dbReference type="ARBA" id="ARBA00001974"/>
    </source>
</evidence>
<keyword evidence="7 12" id="KW-0819">tRNA processing</keyword>